<name>A0ABT5JSU8_9SPHN</name>
<keyword evidence="2" id="KW-1185">Reference proteome</keyword>
<organism evidence="1 2">
    <name type="scientific">Erythrobacter fulvus</name>
    <dbReference type="NCBI Taxonomy" id="2987523"/>
    <lineage>
        <taxon>Bacteria</taxon>
        <taxon>Pseudomonadati</taxon>
        <taxon>Pseudomonadota</taxon>
        <taxon>Alphaproteobacteria</taxon>
        <taxon>Sphingomonadales</taxon>
        <taxon>Erythrobacteraceae</taxon>
        <taxon>Erythrobacter/Porphyrobacter group</taxon>
        <taxon>Erythrobacter</taxon>
    </lineage>
</organism>
<gene>
    <name evidence="1" type="ORF">OIK40_14420</name>
</gene>
<sequence>MAMKLLEACLPRRKDDSDTGELKFRAYRKCLSHLSKPQLFWTVEQAIKRQRFFPTVRELLDIAAEWASTDDDAKAQRLARRLAAREANRRHIASTRTPGPSLEEMLETMAPELISLGLKLGHLIKRDGKVIVSPEPEATDR</sequence>
<comment type="caution">
    <text evidence="1">The sequence shown here is derived from an EMBL/GenBank/DDBJ whole genome shotgun (WGS) entry which is preliminary data.</text>
</comment>
<dbReference type="RefSeq" id="WP_273679049.1">
    <property type="nucleotide sequence ID" value="NZ_JAQQXQ010000014.1"/>
</dbReference>
<dbReference type="Proteomes" id="UP001216558">
    <property type="component" value="Unassembled WGS sequence"/>
</dbReference>
<evidence type="ECO:0000313" key="2">
    <source>
        <dbReference type="Proteomes" id="UP001216558"/>
    </source>
</evidence>
<protein>
    <submittedName>
        <fullName evidence="1">Uncharacterized protein</fullName>
    </submittedName>
</protein>
<dbReference type="EMBL" id="JAQQXQ010000014">
    <property type="protein sequence ID" value="MDC8755840.1"/>
    <property type="molecule type" value="Genomic_DNA"/>
</dbReference>
<accession>A0ABT5JSU8</accession>
<proteinExistence type="predicted"/>
<reference evidence="1 2" key="1">
    <citation type="submission" date="2022-10" db="EMBL/GenBank/DDBJ databases">
        <title>Erythrobacter sp. sf7 Genome sequencing.</title>
        <authorList>
            <person name="Park S."/>
        </authorList>
    </citation>
    <scope>NUCLEOTIDE SEQUENCE [LARGE SCALE GENOMIC DNA]</scope>
    <source>
        <strain evidence="2">sf7</strain>
    </source>
</reference>
<evidence type="ECO:0000313" key="1">
    <source>
        <dbReference type="EMBL" id="MDC8755840.1"/>
    </source>
</evidence>